<dbReference type="Gene3D" id="2.30.29.30">
    <property type="entry name" value="Pleckstrin-homology domain (PH domain)/Phosphotyrosine-binding domain (PTB)"/>
    <property type="match status" value="1"/>
</dbReference>
<dbReference type="AlphaFoldDB" id="A0A5J5B5J2"/>
<name>A0A5J5B5J2_9ASTE</name>
<dbReference type="Proteomes" id="UP000325577">
    <property type="component" value="Linkage Group LG15"/>
</dbReference>
<protein>
    <recommendedName>
        <fullName evidence="3">RanBD1 domain-containing protein</fullName>
    </recommendedName>
</protein>
<reference evidence="1 2" key="1">
    <citation type="submission" date="2019-09" db="EMBL/GenBank/DDBJ databases">
        <title>A chromosome-level genome assembly of the Chinese tupelo Nyssa sinensis.</title>
        <authorList>
            <person name="Yang X."/>
            <person name="Kang M."/>
            <person name="Yang Y."/>
            <person name="Xiong H."/>
            <person name="Wang M."/>
            <person name="Zhang Z."/>
            <person name="Wang Z."/>
            <person name="Wu H."/>
            <person name="Ma T."/>
            <person name="Liu J."/>
            <person name="Xi Z."/>
        </authorList>
    </citation>
    <scope>NUCLEOTIDE SEQUENCE [LARGE SCALE GENOMIC DNA]</scope>
    <source>
        <strain evidence="1">J267</strain>
        <tissue evidence="1">Leaf</tissue>
    </source>
</reference>
<accession>A0A5J5B5J2</accession>
<evidence type="ECO:0000313" key="1">
    <source>
        <dbReference type="EMBL" id="KAA8537928.1"/>
    </source>
</evidence>
<keyword evidence="2" id="KW-1185">Reference proteome</keyword>
<gene>
    <name evidence="1" type="ORF">F0562_027492</name>
</gene>
<dbReference type="InterPro" id="IPR011993">
    <property type="entry name" value="PH-like_dom_sf"/>
</dbReference>
<dbReference type="EMBL" id="CM018038">
    <property type="protein sequence ID" value="KAA8537928.1"/>
    <property type="molecule type" value="Genomic_DNA"/>
</dbReference>
<dbReference type="SUPFAM" id="SSF50729">
    <property type="entry name" value="PH domain-like"/>
    <property type="match status" value="1"/>
</dbReference>
<sequence length="173" mass="18554">MFLSNSGCNLFSPVAYLGSNNNEVFEYNGDGGWDGGRGYGGRGRGGDETVVVVDGEEAMAVGICNKSWVVTMTMVDQGQHLLEAAYVVTGSSTIEDDVEQPSSPSVKKTEEKGVIVVHEVKCKLYVKSSDPADKDAWKDKGTGQLSIKCKEGISKGTKESKPTILVRNDFLHG</sequence>
<evidence type="ECO:0000313" key="2">
    <source>
        <dbReference type="Proteomes" id="UP000325577"/>
    </source>
</evidence>
<proteinExistence type="predicted"/>
<organism evidence="1 2">
    <name type="scientific">Nyssa sinensis</name>
    <dbReference type="NCBI Taxonomy" id="561372"/>
    <lineage>
        <taxon>Eukaryota</taxon>
        <taxon>Viridiplantae</taxon>
        <taxon>Streptophyta</taxon>
        <taxon>Embryophyta</taxon>
        <taxon>Tracheophyta</taxon>
        <taxon>Spermatophyta</taxon>
        <taxon>Magnoliopsida</taxon>
        <taxon>eudicotyledons</taxon>
        <taxon>Gunneridae</taxon>
        <taxon>Pentapetalae</taxon>
        <taxon>asterids</taxon>
        <taxon>Cornales</taxon>
        <taxon>Nyssaceae</taxon>
        <taxon>Nyssa</taxon>
    </lineage>
</organism>
<evidence type="ECO:0008006" key="3">
    <source>
        <dbReference type="Google" id="ProtNLM"/>
    </source>
</evidence>
<dbReference type="OrthoDB" id="185618at2759"/>